<dbReference type="Proteomes" id="UP000749320">
    <property type="component" value="Unassembled WGS sequence"/>
</dbReference>
<dbReference type="EMBL" id="DYWV01000168">
    <property type="protein sequence ID" value="HJF40264.1"/>
    <property type="molecule type" value="Genomic_DNA"/>
</dbReference>
<dbReference type="Gene3D" id="1.10.286.20">
    <property type="match status" value="1"/>
</dbReference>
<evidence type="ECO:0000259" key="3">
    <source>
        <dbReference type="Pfam" id="PF00889"/>
    </source>
</evidence>
<protein>
    <submittedName>
        <fullName evidence="4">Elongation factor Ts</fullName>
    </submittedName>
</protein>
<dbReference type="PANTHER" id="PTHR11741">
    <property type="entry name" value="ELONGATION FACTOR TS"/>
    <property type="match status" value="1"/>
</dbReference>
<gene>
    <name evidence="4" type="ORF">K8V91_05000</name>
</gene>
<dbReference type="PANTHER" id="PTHR11741:SF0">
    <property type="entry name" value="ELONGATION FACTOR TS, MITOCHONDRIAL"/>
    <property type="match status" value="1"/>
</dbReference>
<sequence>LKAQAMEENAQAAKPKPENIIEKMVEGRLNKNLKEMCLVDQEFIKNPDETVAKFLGEGKVLNMVRFQVGEGMEKREENFAEEVAAQMKA</sequence>
<keyword evidence="2" id="KW-0648">Protein biosynthesis</keyword>
<reference evidence="4" key="2">
    <citation type="submission" date="2021-09" db="EMBL/GenBank/DDBJ databases">
        <authorList>
            <person name="Gilroy R."/>
        </authorList>
    </citation>
    <scope>NUCLEOTIDE SEQUENCE</scope>
    <source>
        <strain evidence="4">CHK193-16274</strain>
    </source>
</reference>
<feature type="domain" description="Translation elongation factor EFTs/EF1B dimerisation" evidence="3">
    <location>
        <begin position="6"/>
        <end position="70"/>
    </location>
</feature>
<dbReference type="InterPro" id="IPR036402">
    <property type="entry name" value="EF-Ts_dimer_sf"/>
</dbReference>
<evidence type="ECO:0000256" key="2">
    <source>
        <dbReference type="ARBA" id="ARBA00022917"/>
    </source>
</evidence>
<evidence type="ECO:0000313" key="5">
    <source>
        <dbReference type="Proteomes" id="UP000749320"/>
    </source>
</evidence>
<keyword evidence="1 4" id="KW-0251">Elongation factor</keyword>
<dbReference type="HAMAP" id="MF_00050">
    <property type="entry name" value="EF_Ts"/>
    <property type="match status" value="1"/>
</dbReference>
<dbReference type="InterPro" id="IPR014039">
    <property type="entry name" value="Transl_elong_EFTs/EF1B_dimer"/>
</dbReference>
<reference evidence="4" key="1">
    <citation type="journal article" date="2021" name="PeerJ">
        <title>Extensive microbial diversity within the chicken gut microbiome revealed by metagenomics and culture.</title>
        <authorList>
            <person name="Gilroy R."/>
            <person name="Ravi A."/>
            <person name="Getino M."/>
            <person name="Pursley I."/>
            <person name="Horton D.L."/>
            <person name="Alikhan N.F."/>
            <person name="Baker D."/>
            <person name="Gharbi K."/>
            <person name="Hall N."/>
            <person name="Watson M."/>
            <person name="Adriaenssens E.M."/>
            <person name="Foster-Nyarko E."/>
            <person name="Jarju S."/>
            <person name="Secka A."/>
            <person name="Antonio M."/>
            <person name="Oren A."/>
            <person name="Chaudhuri R.R."/>
            <person name="La Ragione R."/>
            <person name="Hildebrand F."/>
            <person name="Pallen M.J."/>
        </authorList>
    </citation>
    <scope>NUCLEOTIDE SEQUENCE</scope>
    <source>
        <strain evidence="4">CHK193-16274</strain>
    </source>
</reference>
<dbReference type="SUPFAM" id="SSF54713">
    <property type="entry name" value="Elongation factor Ts (EF-Ts), dimerisation domain"/>
    <property type="match status" value="1"/>
</dbReference>
<dbReference type="InterPro" id="IPR001816">
    <property type="entry name" value="Transl_elong_EFTs/EF1B"/>
</dbReference>
<dbReference type="Pfam" id="PF00889">
    <property type="entry name" value="EF_TS"/>
    <property type="match status" value="1"/>
</dbReference>
<organism evidence="4 5">
    <name type="scientific">Thomasclavelia spiroformis</name>
    <dbReference type="NCBI Taxonomy" id="29348"/>
    <lineage>
        <taxon>Bacteria</taxon>
        <taxon>Bacillati</taxon>
        <taxon>Bacillota</taxon>
        <taxon>Erysipelotrichia</taxon>
        <taxon>Erysipelotrichales</taxon>
        <taxon>Coprobacillaceae</taxon>
        <taxon>Thomasclavelia</taxon>
    </lineage>
</organism>
<dbReference type="AlphaFoldDB" id="A0A921GAY5"/>
<comment type="caution">
    <text evidence="4">The sequence shown here is derived from an EMBL/GenBank/DDBJ whole genome shotgun (WGS) entry which is preliminary data.</text>
</comment>
<accession>A0A921GAY5</accession>
<dbReference type="Gene3D" id="3.30.479.20">
    <property type="entry name" value="Elongation factor Ts, dimerisation domain"/>
    <property type="match status" value="1"/>
</dbReference>
<evidence type="ECO:0000313" key="4">
    <source>
        <dbReference type="EMBL" id="HJF40264.1"/>
    </source>
</evidence>
<proteinExistence type="inferred from homology"/>
<evidence type="ECO:0000256" key="1">
    <source>
        <dbReference type="ARBA" id="ARBA00022768"/>
    </source>
</evidence>
<feature type="non-terminal residue" evidence="4">
    <location>
        <position position="1"/>
    </location>
</feature>
<dbReference type="GO" id="GO:0003746">
    <property type="term" value="F:translation elongation factor activity"/>
    <property type="evidence" value="ECO:0007669"/>
    <property type="project" value="UniProtKB-KW"/>
</dbReference>
<name>A0A921GAY5_9FIRM</name>